<gene>
    <name evidence="1" type="ORF">A5893_13310</name>
</gene>
<evidence type="ECO:0000313" key="2">
    <source>
        <dbReference type="Proteomes" id="UP000078459"/>
    </source>
</evidence>
<dbReference type="AlphaFoldDB" id="A0A179DBW3"/>
<reference evidence="1 2" key="2">
    <citation type="submission" date="2016-06" db="EMBL/GenBank/DDBJ databases">
        <title>Pedobacter psychrophilus sp. nov., isolated from Antarctic fragmentary rock.</title>
        <authorList>
            <person name="Svec P."/>
        </authorList>
    </citation>
    <scope>NUCLEOTIDE SEQUENCE [LARGE SCALE GENOMIC DNA]</scope>
    <source>
        <strain evidence="1 2">CCM 8644</strain>
    </source>
</reference>
<protein>
    <recommendedName>
        <fullName evidence="3">PsbP C-terminal domain-containing protein</fullName>
    </recommendedName>
</protein>
<accession>A0A179DBW3</accession>
<name>A0A179DBW3_9SPHI</name>
<evidence type="ECO:0000313" key="1">
    <source>
        <dbReference type="EMBL" id="OAQ38404.1"/>
    </source>
</evidence>
<dbReference type="Proteomes" id="UP000078459">
    <property type="component" value="Unassembled WGS sequence"/>
</dbReference>
<organism evidence="1 2">
    <name type="scientific">Pedobacter psychrophilus</name>
    <dbReference type="NCBI Taxonomy" id="1826909"/>
    <lineage>
        <taxon>Bacteria</taxon>
        <taxon>Pseudomonadati</taxon>
        <taxon>Bacteroidota</taxon>
        <taxon>Sphingobacteriia</taxon>
        <taxon>Sphingobacteriales</taxon>
        <taxon>Sphingobacteriaceae</taxon>
        <taxon>Pedobacter</taxon>
    </lineage>
</organism>
<keyword evidence="2" id="KW-1185">Reference proteome</keyword>
<evidence type="ECO:0008006" key="3">
    <source>
        <dbReference type="Google" id="ProtNLM"/>
    </source>
</evidence>
<reference evidence="1 2" key="1">
    <citation type="submission" date="2016-04" db="EMBL/GenBank/DDBJ databases">
        <authorList>
            <person name="Evans L.H."/>
            <person name="Alamgir A."/>
            <person name="Owens N."/>
            <person name="Weber N.D."/>
            <person name="Virtaneva K."/>
            <person name="Barbian K."/>
            <person name="Babar A."/>
            <person name="Rosenke K."/>
        </authorList>
    </citation>
    <scope>NUCLEOTIDE SEQUENCE [LARGE SCALE GENOMIC DNA]</scope>
    <source>
        <strain evidence="1 2">CCM 8644</strain>
    </source>
</reference>
<sequence>MSKTGGLNNDAAIQFRNMVKDVSGYVIKEGKSVKLFDDPANQDINQYYDQFIKDFLQDKPERKIGSVIQSTNGDVKFMSTDLTFLDDETMIYYYYFIGIAETKNNFYKVICISTLDNKNLFKSDFQKIFNSVKD</sequence>
<dbReference type="STRING" id="1826909.A5893_13310"/>
<dbReference type="EMBL" id="LWHJ01000030">
    <property type="protein sequence ID" value="OAQ38404.1"/>
    <property type="molecule type" value="Genomic_DNA"/>
</dbReference>
<comment type="caution">
    <text evidence="1">The sequence shown here is derived from an EMBL/GenBank/DDBJ whole genome shotgun (WGS) entry which is preliminary data.</text>
</comment>
<proteinExistence type="predicted"/>